<dbReference type="CDD" id="cd04301">
    <property type="entry name" value="NAT_SF"/>
    <property type="match status" value="1"/>
</dbReference>
<keyword evidence="5" id="KW-1185">Reference proteome</keyword>
<dbReference type="PANTHER" id="PTHR43877:SF2">
    <property type="entry name" value="AMINOALKYLPHOSPHONATE N-ACETYLTRANSFERASE-RELATED"/>
    <property type="match status" value="1"/>
</dbReference>
<evidence type="ECO:0000256" key="1">
    <source>
        <dbReference type="ARBA" id="ARBA00022679"/>
    </source>
</evidence>
<dbReference type="OrthoDB" id="9796171at2"/>
<dbReference type="PANTHER" id="PTHR43877">
    <property type="entry name" value="AMINOALKYLPHOSPHONATE N-ACETYLTRANSFERASE-RELATED-RELATED"/>
    <property type="match status" value="1"/>
</dbReference>
<dbReference type="EMBL" id="MDTQ01000001">
    <property type="protein sequence ID" value="ODC03142.1"/>
    <property type="molecule type" value="Genomic_DNA"/>
</dbReference>
<keyword evidence="2" id="KW-0012">Acyltransferase</keyword>
<keyword evidence="1" id="KW-0808">Transferase</keyword>
<dbReference type="AlphaFoldDB" id="A0A1E2V8G2"/>
<feature type="domain" description="N-acetyltransferase" evidence="3">
    <location>
        <begin position="3"/>
        <end position="140"/>
    </location>
</feature>
<dbReference type="PROSITE" id="PS51186">
    <property type="entry name" value="GNAT"/>
    <property type="match status" value="1"/>
</dbReference>
<dbReference type="Gene3D" id="3.40.630.30">
    <property type="match status" value="1"/>
</dbReference>
<dbReference type="RefSeq" id="WP_068997544.1">
    <property type="nucleotide sequence ID" value="NZ_MDTQ01000001.1"/>
</dbReference>
<dbReference type="Pfam" id="PF13673">
    <property type="entry name" value="Acetyltransf_10"/>
    <property type="match status" value="1"/>
</dbReference>
<comment type="caution">
    <text evidence="4">The sequence shown here is derived from an EMBL/GenBank/DDBJ whole genome shotgun (WGS) entry which is preliminary data.</text>
</comment>
<dbReference type="InterPro" id="IPR000182">
    <property type="entry name" value="GNAT_dom"/>
</dbReference>
<protein>
    <recommendedName>
        <fullName evidence="3">N-acetyltransferase domain-containing protein</fullName>
    </recommendedName>
</protein>
<evidence type="ECO:0000313" key="4">
    <source>
        <dbReference type="EMBL" id="ODC03142.1"/>
    </source>
</evidence>
<dbReference type="InterPro" id="IPR016181">
    <property type="entry name" value="Acyl_CoA_acyltransferase"/>
</dbReference>
<sequence length="143" mass="16250">MAIIIKNGPWSELQIDCQRIRHHVFVIEQQVPIEEEWDGHDHECHHFLLQKNGHAIATARLTPTGKVGRMAVLKPARGCGYGAQVMDAIINYARTKHYPHLQLNAQTHALGFYAQLGFKAFGDEFEEAGIQHRSMMLSLDHSR</sequence>
<dbReference type="InterPro" id="IPR050832">
    <property type="entry name" value="Bact_Acetyltransf"/>
</dbReference>
<evidence type="ECO:0000259" key="3">
    <source>
        <dbReference type="PROSITE" id="PS51186"/>
    </source>
</evidence>
<dbReference type="SUPFAM" id="SSF55729">
    <property type="entry name" value="Acyl-CoA N-acyltransferases (Nat)"/>
    <property type="match status" value="1"/>
</dbReference>
<organism evidence="4 5">
    <name type="scientific">Terasakiispira papahanaumokuakeensis</name>
    <dbReference type="NCBI Taxonomy" id="197479"/>
    <lineage>
        <taxon>Bacteria</taxon>
        <taxon>Pseudomonadati</taxon>
        <taxon>Pseudomonadota</taxon>
        <taxon>Gammaproteobacteria</taxon>
        <taxon>Oceanospirillales</taxon>
        <taxon>Terasakiispira</taxon>
    </lineage>
</organism>
<dbReference type="Proteomes" id="UP000094291">
    <property type="component" value="Unassembled WGS sequence"/>
</dbReference>
<gene>
    <name evidence="4" type="ORF">BFW38_05870</name>
</gene>
<dbReference type="STRING" id="197479.BFW38_05870"/>
<accession>A0A1E2V8G2</accession>
<reference evidence="4 5" key="1">
    <citation type="submission" date="2016-08" db="EMBL/GenBank/DDBJ databases">
        <authorList>
            <person name="Seilhamer J.J."/>
        </authorList>
    </citation>
    <scope>NUCLEOTIDE SEQUENCE [LARGE SCALE GENOMIC DNA]</scope>
    <source>
        <strain evidence="4 5">PH27A</strain>
    </source>
</reference>
<evidence type="ECO:0000313" key="5">
    <source>
        <dbReference type="Proteomes" id="UP000094291"/>
    </source>
</evidence>
<name>A0A1E2V8G2_9GAMM</name>
<proteinExistence type="predicted"/>
<evidence type="ECO:0000256" key="2">
    <source>
        <dbReference type="ARBA" id="ARBA00023315"/>
    </source>
</evidence>
<dbReference type="GO" id="GO:0016747">
    <property type="term" value="F:acyltransferase activity, transferring groups other than amino-acyl groups"/>
    <property type="evidence" value="ECO:0007669"/>
    <property type="project" value="InterPro"/>
</dbReference>